<feature type="compositionally biased region" description="Basic residues" evidence="6">
    <location>
        <begin position="776"/>
        <end position="793"/>
    </location>
</feature>
<dbReference type="Pfam" id="PF00400">
    <property type="entry name" value="WD40"/>
    <property type="match status" value="8"/>
</dbReference>
<keyword evidence="7" id="KW-0732">Signal</keyword>
<dbReference type="CDD" id="cd00200">
    <property type="entry name" value="WD40"/>
    <property type="match status" value="1"/>
</dbReference>
<feature type="compositionally biased region" description="Low complexity" evidence="6">
    <location>
        <begin position="837"/>
        <end position="851"/>
    </location>
</feature>
<keyword evidence="3 4" id="KW-0103">Bromodomain</keyword>
<feature type="compositionally biased region" description="Low complexity" evidence="6">
    <location>
        <begin position="755"/>
        <end position="766"/>
    </location>
</feature>
<evidence type="ECO:0000256" key="3">
    <source>
        <dbReference type="ARBA" id="ARBA00023117"/>
    </source>
</evidence>
<dbReference type="EMBL" id="JASPKZ010000802">
    <property type="protein sequence ID" value="KAJ9599524.1"/>
    <property type="molecule type" value="Genomic_DNA"/>
</dbReference>
<dbReference type="SMART" id="SM00297">
    <property type="entry name" value="BROMO"/>
    <property type="match status" value="2"/>
</dbReference>
<dbReference type="Proteomes" id="UP001233999">
    <property type="component" value="Unassembled WGS sequence"/>
</dbReference>
<dbReference type="SUPFAM" id="SSF47370">
    <property type="entry name" value="Bromodomain"/>
    <property type="match status" value="2"/>
</dbReference>
<evidence type="ECO:0000256" key="4">
    <source>
        <dbReference type="PROSITE-ProRule" id="PRU00035"/>
    </source>
</evidence>
<dbReference type="GO" id="GO:0008360">
    <property type="term" value="P:regulation of cell shape"/>
    <property type="evidence" value="ECO:0007669"/>
    <property type="project" value="TreeGrafter"/>
</dbReference>
<feature type="repeat" description="WD" evidence="5">
    <location>
        <begin position="429"/>
        <end position="463"/>
    </location>
</feature>
<dbReference type="InterPro" id="IPR036427">
    <property type="entry name" value="Bromodomain-like_sf"/>
</dbReference>
<feature type="region of interest" description="Disordered" evidence="6">
    <location>
        <begin position="1256"/>
        <end position="1290"/>
    </location>
</feature>
<dbReference type="GO" id="GO:0006357">
    <property type="term" value="P:regulation of transcription by RNA polymerase II"/>
    <property type="evidence" value="ECO:0007669"/>
    <property type="project" value="TreeGrafter"/>
</dbReference>
<evidence type="ECO:0000259" key="8">
    <source>
        <dbReference type="PROSITE" id="PS50014"/>
    </source>
</evidence>
<evidence type="ECO:0000256" key="7">
    <source>
        <dbReference type="SAM" id="SignalP"/>
    </source>
</evidence>
<evidence type="ECO:0000256" key="2">
    <source>
        <dbReference type="ARBA" id="ARBA00022737"/>
    </source>
</evidence>
<feature type="non-terminal residue" evidence="9">
    <location>
        <position position="1"/>
    </location>
</feature>
<feature type="region of interest" description="Disordered" evidence="6">
    <location>
        <begin position="755"/>
        <end position="909"/>
    </location>
</feature>
<dbReference type="Gene3D" id="1.20.920.10">
    <property type="entry name" value="Bromodomain-like"/>
    <property type="match status" value="2"/>
</dbReference>
<dbReference type="PRINTS" id="PR00503">
    <property type="entry name" value="BROMODOMAIN"/>
</dbReference>
<dbReference type="InterPro" id="IPR036322">
    <property type="entry name" value="WD40_repeat_dom_sf"/>
</dbReference>
<dbReference type="GO" id="GO:0005634">
    <property type="term" value="C:nucleus"/>
    <property type="evidence" value="ECO:0007669"/>
    <property type="project" value="TreeGrafter"/>
</dbReference>
<proteinExistence type="predicted"/>
<dbReference type="InterPro" id="IPR001487">
    <property type="entry name" value="Bromodomain"/>
</dbReference>
<keyword evidence="1 5" id="KW-0853">WD repeat</keyword>
<dbReference type="SMART" id="SM00320">
    <property type="entry name" value="WD40"/>
    <property type="match status" value="8"/>
</dbReference>
<evidence type="ECO:0000256" key="6">
    <source>
        <dbReference type="SAM" id="MobiDB-lite"/>
    </source>
</evidence>
<evidence type="ECO:0000313" key="9">
    <source>
        <dbReference type="EMBL" id="KAJ9599524.1"/>
    </source>
</evidence>
<dbReference type="Gene3D" id="2.30.30.1040">
    <property type="match status" value="1"/>
</dbReference>
<gene>
    <name evidence="9" type="ORF">L9F63_009996</name>
</gene>
<dbReference type="FunFam" id="2.130.10.10:FF:000997">
    <property type="entry name" value="AGAP002030-PA-like protein"/>
    <property type="match status" value="1"/>
</dbReference>
<dbReference type="PROSITE" id="PS50082">
    <property type="entry name" value="WD_REPEATS_2"/>
    <property type="match status" value="6"/>
</dbReference>
<dbReference type="FunFam" id="1.20.920.10:FF:000044">
    <property type="entry name" value="Bromodomain and WD repeat domain-containing 1"/>
    <property type="match status" value="1"/>
</dbReference>
<dbReference type="InterPro" id="IPR052060">
    <property type="entry name" value="Bromo_WD_repeat"/>
</dbReference>
<dbReference type="Gene3D" id="2.130.10.10">
    <property type="entry name" value="YVTN repeat-like/Quinoprotein amine dehydrogenase"/>
    <property type="match status" value="2"/>
</dbReference>
<dbReference type="Pfam" id="PF00439">
    <property type="entry name" value="Bromodomain"/>
    <property type="match status" value="2"/>
</dbReference>
<dbReference type="PROSITE" id="PS50294">
    <property type="entry name" value="WD_REPEATS_REGION"/>
    <property type="match status" value="4"/>
</dbReference>
<feature type="repeat" description="WD" evidence="5">
    <location>
        <begin position="364"/>
        <end position="398"/>
    </location>
</feature>
<reference evidence="9" key="1">
    <citation type="journal article" date="2023" name="IScience">
        <title>Live-bearing cockroach genome reveals convergent evolutionary mechanisms linked to viviparity in insects and beyond.</title>
        <authorList>
            <person name="Fouks B."/>
            <person name="Harrison M.C."/>
            <person name="Mikhailova A.A."/>
            <person name="Marchal E."/>
            <person name="English S."/>
            <person name="Carruthers M."/>
            <person name="Jennings E.C."/>
            <person name="Chiamaka E.L."/>
            <person name="Frigard R.A."/>
            <person name="Pippel M."/>
            <person name="Attardo G.M."/>
            <person name="Benoit J.B."/>
            <person name="Bornberg-Bauer E."/>
            <person name="Tobe S.S."/>
        </authorList>
    </citation>
    <scope>NUCLEOTIDE SEQUENCE</scope>
    <source>
        <strain evidence="9">Stay&amp;Tobe</strain>
    </source>
</reference>
<feature type="region of interest" description="Disordered" evidence="6">
    <location>
        <begin position="661"/>
        <end position="701"/>
    </location>
</feature>
<reference evidence="9" key="2">
    <citation type="submission" date="2023-05" db="EMBL/GenBank/DDBJ databases">
        <authorList>
            <person name="Fouks B."/>
        </authorList>
    </citation>
    <scope>NUCLEOTIDE SEQUENCE</scope>
    <source>
        <strain evidence="9">Stay&amp;Tobe</strain>
        <tissue evidence="9">Testes</tissue>
    </source>
</reference>
<comment type="caution">
    <text evidence="9">The sequence shown here is derived from an EMBL/GenBank/DDBJ whole genome shotgun (WGS) entry which is preliminary data.</text>
</comment>
<feature type="domain" description="Bromo" evidence="8">
    <location>
        <begin position="1149"/>
        <end position="1219"/>
    </location>
</feature>
<feature type="repeat" description="WD" evidence="5">
    <location>
        <begin position="262"/>
        <end position="297"/>
    </location>
</feature>
<feature type="repeat" description="WD" evidence="5">
    <location>
        <begin position="178"/>
        <end position="219"/>
    </location>
</feature>
<dbReference type="SUPFAM" id="SSF50978">
    <property type="entry name" value="WD40 repeat-like"/>
    <property type="match status" value="1"/>
</dbReference>
<dbReference type="PANTHER" id="PTHR16266">
    <property type="entry name" value="WD REPEAT DOMAIN 9"/>
    <property type="match status" value="1"/>
</dbReference>
<dbReference type="Pfam" id="PF25437">
    <property type="entry name" value="BRWD1_N"/>
    <property type="match status" value="1"/>
</dbReference>
<dbReference type="Pfam" id="PF25313">
    <property type="entry name" value="BRWD_AD"/>
    <property type="match status" value="1"/>
</dbReference>
<dbReference type="CDD" id="cd05529">
    <property type="entry name" value="Bromo_WDR9_I_like"/>
    <property type="match status" value="1"/>
</dbReference>
<dbReference type="PROSITE" id="PS00633">
    <property type="entry name" value="BROMODOMAIN_1"/>
    <property type="match status" value="1"/>
</dbReference>
<dbReference type="GO" id="GO:0007010">
    <property type="term" value="P:cytoskeleton organization"/>
    <property type="evidence" value="ECO:0007669"/>
    <property type="project" value="TreeGrafter"/>
</dbReference>
<evidence type="ECO:0000256" key="5">
    <source>
        <dbReference type="PROSITE-ProRule" id="PRU00221"/>
    </source>
</evidence>
<organism evidence="9 10">
    <name type="scientific">Diploptera punctata</name>
    <name type="common">Pacific beetle cockroach</name>
    <dbReference type="NCBI Taxonomy" id="6984"/>
    <lineage>
        <taxon>Eukaryota</taxon>
        <taxon>Metazoa</taxon>
        <taxon>Ecdysozoa</taxon>
        <taxon>Arthropoda</taxon>
        <taxon>Hexapoda</taxon>
        <taxon>Insecta</taxon>
        <taxon>Pterygota</taxon>
        <taxon>Neoptera</taxon>
        <taxon>Polyneoptera</taxon>
        <taxon>Dictyoptera</taxon>
        <taxon>Blattodea</taxon>
        <taxon>Blaberoidea</taxon>
        <taxon>Blaberidae</taxon>
        <taxon>Diplopterinae</taxon>
        <taxon>Diploptera</taxon>
    </lineage>
</organism>
<dbReference type="PROSITE" id="PS00678">
    <property type="entry name" value="WD_REPEATS_1"/>
    <property type="match status" value="2"/>
</dbReference>
<dbReference type="FunFam" id="2.130.10.10:FF:000674">
    <property type="entry name" value="WD-repeat protein, putative"/>
    <property type="match status" value="1"/>
</dbReference>
<feature type="repeat" description="WD" evidence="5">
    <location>
        <begin position="464"/>
        <end position="506"/>
    </location>
</feature>
<dbReference type="InterPro" id="IPR001680">
    <property type="entry name" value="WD40_rpt"/>
</dbReference>
<evidence type="ECO:0000256" key="1">
    <source>
        <dbReference type="ARBA" id="ARBA00022574"/>
    </source>
</evidence>
<dbReference type="PANTHER" id="PTHR16266:SF17">
    <property type="entry name" value="BRWD3"/>
    <property type="match status" value="1"/>
</dbReference>
<dbReference type="InterPro" id="IPR019775">
    <property type="entry name" value="WD40_repeat_CS"/>
</dbReference>
<feature type="repeat" description="WD" evidence="5">
    <location>
        <begin position="220"/>
        <end position="261"/>
    </location>
</feature>
<evidence type="ECO:0000313" key="10">
    <source>
        <dbReference type="Proteomes" id="UP001233999"/>
    </source>
</evidence>
<dbReference type="InterPro" id="IPR018359">
    <property type="entry name" value="Bromodomain_CS"/>
</dbReference>
<dbReference type="InterPro" id="IPR057451">
    <property type="entry name" value="BRWD/PHIP_AD"/>
</dbReference>
<feature type="domain" description="Bromo" evidence="8">
    <location>
        <begin position="1316"/>
        <end position="1385"/>
    </location>
</feature>
<feature type="signal peptide" evidence="7">
    <location>
        <begin position="1"/>
        <end position="19"/>
    </location>
</feature>
<keyword evidence="2" id="KW-0677">Repeat</keyword>
<protein>
    <recommendedName>
        <fullName evidence="8">Bromo domain-containing protein</fullName>
    </recommendedName>
</protein>
<dbReference type="PROSITE" id="PS50014">
    <property type="entry name" value="BROMODOMAIN_2"/>
    <property type="match status" value="2"/>
</dbReference>
<dbReference type="InterPro" id="IPR057452">
    <property type="entry name" value="BRWD/PHIP_N"/>
</dbReference>
<dbReference type="InterPro" id="IPR015943">
    <property type="entry name" value="WD40/YVTN_repeat-like_dom_sf"/>
</dbReference>
<keyword evidence="10" id="KW-1185">Reference proteome</keyword>
<name>A0AAD8AI84_DIPPU</name>
<sequence length="1385" mass="157743">MRQVITAFVLLAELYFLIAKFLASGPCQEAAYVLRRELEKSKALPKRLDWQGNEHEQSFEELEQKYPHIGPNYLLDICQRIGPILDKEIKPSVPGITSLLGAGRQSLLRTAEGLLQQNLHIVHYGTRRRGYPLSDVVGFKKNHNVVRVLQGRETSGPLQRRQVIPTRLYTKQQQLRRTLGHLSAVYCLLFDRSGRYLITGADDLLVKIWSALDGRLLATLRGASAEITDIALNVENTLLAAGSIDKILRVWCLQTTSPVAVLTGHTGMITAVHFCPMVRGSVRYLVSTSSDGSVSFWTYCIAYTKLLYSSKPIQYNERMRPGQAQMICASFSPGGMFLAAGSADHHVRVYFMIGDEGPHRILETEAHSDRVDSIQWSNNGLRFISGSKDGTAQIWHFERQRWESLQLHMNTKLPGSPETDDDNKQKLKVSMVSWDSSDKWVITAVNDHTLKVWNSETGELVQVLRGHKDEVFVLEAHPFDTNVLLSAGHDGQIFIWDILAGTAVNSFQNFIEGQGHGAVFDAKWSPDGTMFAATDSHGHILMFGFGALTERLRQLPTELFFHTDYRPLIRDTNHHVLDEQTQTAPHLMPPPFLVDIDGNPYPPYLQRLVPGREKCRGEQLIPNIAVGAGGQQEVIEGLPTSEPRSNIDQMIEALANRQYRNDQNAPVPPPAAVRQITSPRSGHRVGMRRTGDVEGVRQSSGNWQRGNNISFCKRTLVRDLDTGSLRSMKHRLLAMGNLELEIYKREQKRRPVVVEAKPVPQQQQQPSIVRTGVSTRRQHRNGQRTQHSYRTRATRGEQHLNSEFENPENLDLSPSEASGSEGDQDDSTANSEDLNDSSESSSDSESSEYSDWIADAGVNLEPPKRSKRRPVAKPQPVEETTEDSRRRTTRNKPNKKVIIPPPNSTNLTEVPEAFRPTEWLSEVIPRKAPYYPQMGDEVIYFRQGHQFYLNAVRTKDVYEVGPRSEPWAKQRIRAHELVKVIGIKYEIRPPRLCCLKLALMHEEGRLTGDNFTIKYHDMADVLDFIVLRQTYETALARRWKVGDRFRCMIDDCWWTGRIESQSPLDPQNFPQSLFTCYRVRWDNGEYERMSPWDLEPIDNTRLPREVGGAVPVLPEEIQATLYQPTSQEWPHGGRDSTCSRILRGLDQIMSLAIAEPFIAPVDLSRYPSYALVVEYPIDLSTIKGRLENRFYRRVTSAQFDVRYIATNAEKFNEPGSQIVKKARIVTELCLRVIKDRNDLDVSAIYHQLLDTYKSSDTESEAEAVSKPGPSSGRRSTRTETSGRRHREQRTCSRRLNLNTAPPDWKHECRELLEMLWSCEDSTPFRMPVDQLEHPDYYQVIDTPMDLRTVKEDLIGGNYENPLEFCKDMRLIFTNSKNYNTNKRSR</sequence>
<feature type="chain" id="PRO_5042136746" description="Bromo domain-containing protein" evidence="7">
    <location>
        <begin position="20"/>
        <end position="1385"/>
    </location>
</feature>
<accession>A0AAD8AI84</accession>